<evidence type="ECO:0000256" key="4">
    <source>
        <dbReference type="ARBA" id="ARBA00023163"/>
    </source>
</evidence>
<dbReference type="InterPro" id="IPR036390">
    <property type="entry name" value="WH_DNA-bd_sf"/>
</dbReference>
<name>A0A326U409_THEHA</name>
<dbReference type="Pfam" id="PF03466">
    <property type="entry name" value="LysR_substrate"/>
    <property type="match status" value="1"/>
</dbReference>
<dbReference type="PRINTS" id="PR00039">
    <property type="entry name" value="HTHLYSR"/>
</dbReference>
<gene>
    <name evidence="6" type="ORF">EI42_03485</name>
</gene>
<dbReference type="Gene3D" id="3.40.190.290">
    <property type="match status" value="1"/>
</dbReference>
<dbReference type="Proteomes" id="UP000248806">
    <property type="component" value="Unassembled WGS sequence"/>
</dbReference>
<keyword evidence="3 6" id="KW-0238">DNA-binding</keyword>
<dbReference type="InterPro" id="IPR036388">
    <property type="entry name" value="WH-like_DNA-bd_sf"/>
</dbReference>
<protein>
    <submittedName>
        <fullName evidence="6">DNA-binding transcriptional LysR family regulator</fullName>
    </submittedName>
</protein>
<dbReference type="GO" id="GO:0032993">
    <property type="term" value="C:protein-DNA complex"/>
    <property type="evidence" value="ECO:0007669"/>
    <property type="project" value="TreeGrafter"/>
</dbReference>
<evidence type="ECO:0000256" key="2">
    <source>
        <dbReference type="ARBA" id="ARBA00023015"/>
    </source>
</evidence>
<dbReference type="GO" id="GO:0003677">
    <property type="term" value="F:DNA binding"/>
    <property type="evidence" value="ECO:0007669"/>
    <property type="project" value="UniProtKB-KW"/>
</dbReference>
<dbReference type="EMBL" id="QKUF01000012">
    <property type="protein sequence ID" value="PZW27399.1"/>
    <property type="molecule type" value="Genomic_DNA"/>
</dbReference>
<dbReference type="PROSITE" id="PS50931">
    <property type="entry name" value="HTH_LYSR"/>
    <property type="match status" value="1"/>
</dbReference>
<keyword evidence="7" id="KW-1185">Reference proteome</keyword>
<dbReference type="PANTHER" id="PTHR30346:SF28">
    <property type="entry name" value="HTH-TYPE TRANSCRIPTIONAL REGULATOR CYNR"/>
    <property type="match status" value="1"/>
</dbReference>
<dbReference type="InterPro" id="IPR000847">
    <property type="entry name" value="LysR_HTH_N"/>
</dbReference>
<dbReference type="SUPFAM" id="SSF46785">
    <property type="entry name" value="Winged helix' DNA-binding domain"/>
    <property type="match status" value="1"/>
</dbReference>
<reference evidence="6 7" key="1">
    <citation type="submission" date="2018-06" db="EMBL/GenBank/DDBJ databases">
        <title>Genomic Encyclopedia of Archaeal and Bacterial Type Strains, Phase II (KMG-II): from individual species to whole genera.</title>
        <authorList>
            <person name="Goeker M."/>
        </authorList>
    </citation>
    <scope>NUCLEOTIDE SEQUENCE [LARGE SCALE GENOMIC DNA]</scope>
    <source>
        <strain evidence="6 7">ATCC BAA-1881</strain>
    </source>
</reference>
<sequence length="303" mass="34429">MDLLQLRYFQTVARLEHITKAARELSIAQPSLSQTIARLEEELGVPLFDREGRRIRLNRFGRAFLHHIDRALKEIEAGKAEVADLAGLERGQVTLAFTLTQLVPDLLSAFLAQYPQVHFRLFQQHSPQQALYQLENGEIDLCISSPPIMHPGIESAPLFTEEIFLVVPRTHRLATEESVRLQDFAHDPFIGLKSGDSWRELTDSFCHRAGFEPVVAFEGDEWGTIRGLVKAGLGVAFLPASSWTGLYEPDVALMRIEEPLCMRRVGLAWREERYLSLAARSFRYFVIEYFSQLERSGLFSAVS</sequence>
<evidence type="ECO:0000256" key="3">
    <source>
        <dbReference type="ARBA" id="ARBA00023125"/>
    </source>
</evidence>
<dbReference type="Gene3D" id="1.10.10.10">
    <property type="entry name" value="Winged helix-like DNA-binding domain superfamily/Winged helix DNA-binding domain"/>
    <property type="match status" value="1"/>
</dbReference>
<evidence type="ECO:0000313" key="6">
    <source>
        <dbReference type="EMBL" id="PZW27399.1"/>
    </source>
</evidence>
<keyword evidence="2" id="KW-0805">Transcription regulation</keyword>
<dbReference type="InterPro" id="IPR005119">
    <property type="entry name" value="LysR_subst-bd"/>
</dbReference>
<evidence type="ECO:0000313" key="7">
    <source>
        <dbReference type="Proteomes" id="UP000248806"/>
    </source>
</evidence>
<dbReference type="SUPFAM" id="SSF53850">
    <property type="entry name" value="Periplasmic binding protein-like II"/>
    <property type="match status" value="1"/>
</dbReference>
<accession>A0A326U409</accession>
<evidence type="ECO:0000259" key="5">
    <source>
        <dbReference type="PROSITE" id="PS50931"/>
    </source>
</evidence>
<dbReference type="PANTHER" id="PTHR30346">
    <property type="entry name" value="TRANSCRIPTIONAL DUAL REGULATOR HCAR-RELATED"/>
    <property type="match status" value="1"/>
</dbReference>
<comment type="similarity">
    <text evidence="1">Belongs to the LysR transcriptional regulatory family.</text>
</comment>
<organism evidence="6 7">
    <name type="scientific">Thermosporothrix hazakensis</name>
    <dbReference type="NCBI Taxonomy" id="644383"/>
    <lineage>
        <taxon>Bacteria</taxon>
        <taxon>Bacillati</taxon>
        <taxon>Chloroflexota</taxon>
        <taxon>Ktedonobacteria</taxon>
        <taxon>Ktedonobacterales</taxon>
        <taxon>Thermosporotrichaceae</taxon>
        <taxon>Thermosporothrix</taxon>
    </lineage>
</organism>
<dbReference type="AlphaFoldDB" id="A0A326U409"/>
<dbReference type="OrthoDB" id="9803714at2"/>
<feature type="domain" description="HTH lysR-type" evidence="5">
    <location>
        <begin position="1"/>
        <end position="58"/>
    </location>
</feature>
<dbReference type="Pfam" id="PF00126">
    <property type="entry name" value="HTH_1"/>
    <property type="match status" value="1"/>
</dbReference>
<dbReference type="RefSeq" id="WP_111323977.1">
    <property type="nucleotide sequence ID" value="NZ_BIFX01000001.1"/>
</dbReference>
<dbReference type="GO" id="GO:0003700">
    <property type="term" value="F:DNA-binding transcription factor activity"/>
    <property type="evidence" value="ECO:0007669"/>
    <property type="project" value="InterPro"/>
</dbReference>
<dbReference type="FunFam" id="1.10.10.10:FF:000001">
    <property type="entry name" value="LysR family transcriptional regulator"/>
    <property type="match status" value="1"/>
</dbReference>
<keyword evidence="4" id="KW-0804">Transcription</keyword>
<proteinExistence type="inferred from homology"/>
<evidence type="ECO:0000256" key="1">
    <source>
        <dbReference type="ARBA" id="ARBA00009437"/>
    </source>
</evidence>
<comment type="caution">
    <text evidence="6">The sequence shown here is derived from an EMBL/GenBank/DDBJ whole genome shotgun (WGS) entry which is preliminary data.</text>
</comment>